<dbReference type="RefSeq" id="WP_178200442.1">
    <property type="nucleotide sequence ID" value="NZ_DBEZUI010000355.1"/>
</dbReference>
<sequence length="165" mass="19678">MKSNETEELLTAMHRIKRFMQDFHSNQNDCLPQFAFYLLMQIKEQAVLVTLDQQTRRLTRISDLCQSAEVSKPAISRALRDLEEKGYIERINSKRDRRNVYVYLTELGENVLHRQKEVMDRRTNLFIEKLGETDRSHFTRILNRIPDIMQEVMNETMLKGKDKNE</sequence>
<dbReference type="InterPro" id="IPR000835">
    <property type="entry name" value="HTH_MarR-typ"/>
</dbReference>
<dbReference type="InterPro" id="IPR036390">
    <property type="entry name" value="WH_DNA-bd_sf"/>
</dbReference>
<gene>
    <name evidence="5" type="ORF">NE663_05435</name>
</gene>
<dbReference type="InterPro" id="IPR011991">
    <property type="entry name" value="ArsR-like_HTH"/>
</dbReference>
<dbReference type="CDD" id="cd00090">
    <property type="entry name" value="HTH_ARSR"/>
    <property type="match status" value="1"/>
</dbReference>
<reference evidence="5 6" key="1">
    <citation type="submission" date="2022-06" db="EMBL/GenBank/DDBJ databases">
        <title>Isolation of gut microbiota from human fecal samples.</title>
        <authorList>
            <person name="Pamer E.G."/>
            <person name="Barat B."/>
            <person name="Waligurski E."/>
            <person name="Medina S."/>
            <person name="Paddock L."/>
            <person name="Mostad J."/>
        </authorList>
    </citation>
    <scope>NUCLEOTIDE SEQUENCE [LARGE SCALE GENOMIC DNA]</scope>
    <source>
        <strain evidence="5 6">DFI.6.1</strain>
    </source>
</reference>
<dbReference type="InterPro" id="IPR023187">
    <property type="entry name" value="Tscrpt_reg_MarR-type_CS"/>
</dbReference>
<dbReference type="Gene3D" id="1.10.10.10">
    <property type="entry name" value="Winged helix-like DNA-binding domain superfamily/Winged helix DNA-binding domain"/>
    <property type="match status" value="1"/>
</dbReference>
<dbReference type="GO" id="GO:0003677">
    <property type="term" value="F:DNA binding"/>
    <property type="evidence" value="ECO:0007669"/>
    <property type="project" value="UniProtKB-KW"/>
</dbReference>
<evidence type="ECO:0000259" key="4">
    <source>
        <dbReference type="PROSITE" id="PS50995"/>
    </source>
</evidence>
<accession>A0ABT1SKQ1</accession>
<organism evidence="5 6">
    <name type="scientific">Massilicoli timonensis</name>
    <dbReference type="NCBI Taxonomy" id="2015901"/>
    <lineage>
        <taxon>Bacteria</taxon>
        <taxon>Bacillati</taxon>
        <taxon>Bacillota</taxon>
        <taxon>Erysipelotrichia</taxon>
        <taxon>Erysipelotrichales</taxon>
        <taxon>Erysipelotrichaceae</taxon>
        <taxon>Massilicoli</taxon>
    </lineage>
</organism>
<dbReference type="InterPro" id="IPR036388">
    <property type="entry name" value="WH-like_DNA-bd_sf"/>
</dbReference>
<evidence type="ECO:0000256" key="1">
    <source>
        <dbReference type="ARBA" id="ARBA00023015"/>
    </source>
</evidence>
<keyword evidence="3" id="KW-0804">Transcription</keyword>
<dbReference type="PROSITE" id="PS50995">
    <property type="entry name" value="HTH_MARR_2"/>
    <property type="match status" value="1"/>
</dbReference>
<evidence type="ECO:0000256" key="3">
    <source>
        <dbReference type="ARBA" id="ARBA00023163"/>
    </source>
</evidence>
<dbReference type="PANTHER" id="PTHR42756">
    <property type="entry name" value="TRANSCRIPTIONAL REGULATOR, MARR"/>
    <property type="match status" value="1"/>
</dbReference>
<evidence type="ECO:0000313" key="6">
    <source>
        <dbReference type="Proteomes" id="UP001524435"/>
    </source>
</evidence>
<proteinExistence type="predicted"/>
<dbReference type="Proteomes" id="UP001524435">
    <property type="component" value="Unassembled WGS sequence"/>
</dbReference>
<dbReference type="PROSITE" id="PS01117">
    <property type="entry name" value="HTH_MARR_1"/>
    <property type="match status" value="1"/>
</dbReference>
<feature type="domain" description="HTH marR-type" evidence="4">
    <location>
        <begin position="6"/>
        <end position="147"/>
    </location>
</feature>
<dbReference type="SMART" id="SM00347">
    <property type="entry name" value="HTH_MARR"/>
    <property type="match status" value="1"/>
</dbReference>
<protein>
    <submittedName>
        <fullName evidence="5">Winged helix DNA-binding protein</fullName>
    </submittedName>
</protein>
<name>A0ABT1SKQ1_9FIRM</name>
<evidence type="ECO:0000313" key="5">
    <source>
        <dbReference type="EMBL" id="MCQ5121702.1"/>
    </source>
</evidence>
<dbReference type="Pfam" id="PF01047">
    <property type="entry name" value="MarR"/>
    <property type="match status" value="1"/>
</dbReference>
<comment type="caution">
    <text evidence="5">The sequence shown here is derived from an EMBL/GenBank/DDBJ whole genome shotgun (WGS) entry which is preliminary data.</text>
</comment>
<keyword evidence="2 5" id="KW-0238">DNA-binding</keyword>
<dbReference type="PRINTS" id="PR00598">
    <property type="entry name" value="HTHMARR"/>
</dbReference>
<keyword evidence="6" id="KW-1185">Reference proteome</keyword>
<dbReference type="EMBL" id="JANGCH010000006">
    <property type="protein sequence ID" value="MCQ5121702.1"/>
    <property type="molecule type" value="Genomic_DNA"/>
</dbReference>
<keyword evidence="1" id="KW-0805">Transcription regulation</keyword>
<dbReference type="PANTHER" id="PTHR42756:SF1">
    <property type="entry name" value="TRANSCRIPTIONAL REPRESSOR OF EMRAB OPERON"/>
    <property type="match status" value="1"/>
</dbReference>
<dbReference type="SUPFAM" id="SSF46785">
    <property type="entry name" value="Winged helix' DNA-binding domain"/>
    <property type="match status" value="1"/>
</dbReference>
<evidence type="ECO:0000256" key="2">
    <source>
        <dbReference type="ARBA" id="ARBA00023125"/>
    </source>
</evidence>